<dbReference type="GO" id="GO:0000155">
    <property type="term" value="F:phosphorelay sensor kinase activity"/>
    <property type="evidence" value="ECO:0007669"/>
    <property type="project" value="InterPro"/>
</dbReference>
<dbReference type="SUPFAM" id="SSF52172">
    <property type="entry name" value="CheY-like"/>
    <property type="match status" value="1"/>
</dbReference>
<dbReference type="SMART" id="SM00448">
    <property type="entry name" value="REC"/>
    <property type="match status" value="1"/>
</dbReference>
<evidence type="ECO:0000256" key="8">
    <source>
        <dbReference type="PROSITE-ProRule" id="PRU00169"/>
    </source>
</evidence>
<dbReference type="InterPro" id="IPR036890">
    <property type="entry name" value="HATPase_C_sf"/>
</dbReference>
<dbReference type="SUPFAM" id="SSF50341">
    <property type="entry name" value="CheW-like"/>
    <property type="match status" value="1"/>
</dbReference>
<dbReference type="Pfam" id="PF01584">
    <property type="entry name" value="CheW"/>
    <property type="match status" value="1"/>
</dbReference>
<evidence type="ECO:0000256" key="2">
    <source>
        <dbReference type="ARBA" id="ARBA00012438"/>
    </source>
</evidence>
<dbReference type="GO" id="GO:0006935">
    <property type="term" value="P:chemotaxis"/>
    <property type="evidence" value="ECO:0007669"/>
    <property type="project" value="InterPro"/>
</dbReference>
<feature type="domain" description="Histidine kinase" evidence="10">
    <location>
        <begin position="1062"/>
        <end position="1319"/>
    </location>
</feature>
<dbReference type="EC" id="2.7.13.3" evidence="2"/>
<gene>
    <name evidence="14" type="ORF">ABWT76_004511</name>
</gene>
<dbReference type="SMART" id="SM00387">
    <property type="entry name" value="HATPase_c"/>
    <property type="match status" value="1"/>
</dbReference>
<dbReference type="InterPro" id="IPR004358">
    <property type="entry name" value="Sig_transdc_His_kin-like_C"/>
</dbReference>
<dbReference type="PROSITE" id="PS50851">
    <property type="entry name" value="CHEW"/>
    <property type="match status" value="1"/>
</dbReference>
<keyword evidence="6" id="KW-0902">Two-component regulatory system</keyword>
<dbReference type="PROSITE" id="PS50110">
    <property type="entry name" value="RESPONSE_REGULATORY"/>
    <property type="match status" value="1"/>
</dbReference>
<dbReference type="PROSITE" id="PS50109">
    <property type="entry name" value="HIS_KIN"/>
    <property type="match status" value="1"/>
</dbReference>
<dbReference type="SUPFAM" id="SSF55874">
    <property type="entry name" value="ATPase domain of HSP90 chaperone/DNA topoisomerase II/histidine kinase"/>
    <property type="match status" value="1"/>
</dbReference>
<dbReference type="Gene3D" id="1.20.120.160">
    <property type="entry name" value="HPT domain"/>
    <property type="match status" value="1"/>
</dbReference>
<sequence length="1623" mass="180121">MSSEQNKIMGYFIEETKEHLNTIDQSLLHLTMTVADPDKIGEAFRAAHSIKGGAAMLGINSIQQIAHALEDSFKVLKEVPIDIDQTLESLLLSTFDSLKRLFAQFTSGQGLTEQDAAEITAKAEPTIKELMGHLNSLNEKPRVFTPVHGSQARPANRAAPLDSMIQPAPMNQPTLLEDSALQLIFKSDVPKLLQLMLETFKQPDTASSRQHLGEICRNLLQAGETFELREWSELIQIVTLTCQNTHKTYHALAPVILKEIKQARQLVLTGKSTEIQPSQELKLLLPPVVAENTSIDKNTTNLNSETFITMTPNSPDSPNNWLISQLESIKSLSSDSTSAAPKNPSKVISLPSSNTGKTTYKHSGQEKLKGPEVGMDELNTLKDLFDGEEIAGWNEELFAEAEQILPRENLANSESNSDKNNEEDFSDLLLDFAESDLPESRSTNSPNYAQSLEAENDDDFFDELVFINENEADSGIKSQKNIADQSDNSFEDIFEIDDLNDASDAKSSSSVSQFEDLNSLFDEASDEELDIHWENEIENIGSKSAAENLEIIWDGDDEVFFSEMNQDSGYNSSSNLSSLTMSESTYIQDTPDLSEDDLDLSLLTELVDLDTDEIGVGGINKADLNPMTDSSTNLDDDLSYDELFSIADENESGLSLESDRRKASMASATESLEDLFGDLLESEKNVEEISAPKAVTISEDFADIFSDHEVSLDDLDLEHNSLDTQEDEPKLNFDSVETPEKRKATVDFSDLDNLFNDAAFVSANSSLNFEEMEEETEELDDLGLNDLNFGNEFVTKLLTNTDQYSADLNSLLERELSELNELSSANNSELFDDLLSPESVDIFDELDAGAISADASSNVSNPEDEFSVLESLLAQKFAPSSSSSVNFSALEKILDLSPTALKVDFNELEAFLNQKVIQNSEPLWLTELQEFLAPQKSDRLKPAQTEPIKGSESSREKSTQTFKTHSDSTAKKTRGGMTYETMRVPVKQLDNLGNLIGELVVNRNTLEQDQERMRQFLDNLLHQVQNLTDVGQRMQDLYERVLLEIALLSSRKNHFMPDGSLQIAHSTGHDLSVFEMDKFTPFHILAQEILELIVRVRESASDIEFLVDETDQVTRQLRQITNKLQEGINRSRMVPFAQITDRLPLGVRNNSIKFGKQVELVVEGAETLIDKMILESLNDPMTHLVNNALAHGIELPEERQRKGKPPTGRITVRAFHQGNQTVISVSDDGAGIDAERVKAKALDKGLITPAEAKTLSRLEVYDLLFAAGFSTKDQADDLAGRGVGLDVVRTNLSSIRGVVNTDSTLGKGTSFSIRVPLAFSISKALICISDRARIAFPMDGVEDMLDVPRDKIQTVSKDDREETFIPWRDTMLPFRPMRELLVYHRHMGRGSVFGGNAEEDIISVVVLRSAGNYLALQVDQVLGEQEIVIKQLEGPVPKPVGVAGATVMGDGRIVAIADVLELIDLAAGRITDKASTIWEDRIIPEETVEKEQPTVLIVDDSITVRELLSMTFNKAGYRVEQSRDGQEAWEKLKSGLPCDIVFCDIEMPRMDGLELLSRLQKDPQLSHLPMAMLTSRGAKKHMQMAIDMGARGYFTKPYLEEALLDAASRMLKGEVLVLSKTEV</sequence>
<dbReference type="EMBL" id="CP159837">
    <property type="protein sequence ID" value="XCM35807.1"/>
    <property type="molecule type" value="Genomic_DNA"/>
</dbReference>
<feature type="modified residue" description="Phosphohistidine" evidence="7">
    <location>
        <position position="48"/>
    </location>
</feature>
<dbReference type="InterPro" id="IPR001789">
    <property type="entry name" value="Sig_transdc_resp-reg_receiver"/>
</dbReference>
<dbReference type="InterPro" id="IPR004105">
    <property type="entry name" value="CheA-like_dim"/>
</dbReference>
<keyword evidence="3 8" id="KW-0597">Phosphoprotein</keyword>
<evidence type="ECO:0000256" key="3">
    <source>
        <dbReference type="ARBA" id="ARBA00022553"/>
    </source>
</evidence>
<feature type="modified residue" description="4-aspartylphosphate" evidence="8">
    <location>
        <position position="1544"/>
    </location>
</feature>
<feature type="compositionally biased region" description="Basic and acidic residues" evidence="9">
    <location>
        <begin position="952"/>
        <end position="970"/>
    </location>
</feature>
<dbReference type="InterPro" id="IPR011006">
    <property type="entry name" value="CheY-like_superfamily"/>
</dbReference>
<organism evidence="14">
    <name type="scientific">Planktothricoides raciborskii GIHE-MW2</name>
    <dbReference type="NCBI Taxonomy" id="2792601"/>
    <lineage>
        <taxon>Bacteria</taxon>
        <taxon>Bacillati</taxon>
        <taxon>Cyanobacteriota</taxon>
        <taxon>Cyanophyceae</taxon>
        <taxon>Oscillatoriophycideae</taxon>
        <taxon>Oscillatoriales</taxon>
        <taxon>Oscillatoriaceae</taxon>
        <taxon>Planktothricoides</taxon>
    </lineage>
</organism>
<dbReference type="FunFam" id="3.30.565.10:FF:000016">
    <property type="entry name" value="Chemotaxis protein CheA, putative"/>
    <property type="match status" value="1"/>
</dbReference>
<dbReference type="SMART" id="SM00073">
    <property type="entry name" value="HPT"/>
    <property type="match status" value="1"/>
</dbReference>
<dbReference type="SUPFAM" id="SSF47384">
    <property type="entry name" value="Homodimeric domain of signal transducing histidine kinase"/>
    <property type="match status" value="1"/>
</dbReference>
<feature type="domain" description="Response regulatory" evidence="11">
    <location>
        <begin position="1494"/>
        <end position="1611"/>
    </location>
</feature>
<dbReference type="SUPFAM" id="SSF47226">
    <property type="entry name" value="Histidine-containing phosphotransfer domain, HPT domain"/>
    <property type="match status" value="1"/>
</dbReference>
<dbReference type="InterPro" id="IPR002545">
    <property type="entry name" value="CheW-lke_dom"/>
</dbReference>
<dbReference type="Gene3D" id="1.10.287.560">
    <property type="entry name" value="Histidine kinase CheA-like, homodimeric domain"/>
    <property type="match status" value="1"/>
</dbReference>
<name>A0AAU8JAJ4_9CYAN</name>
<dbReference type="GO" id="GO:0005737">
    <property type="term" value="C:cytoplasm"/>
    <property type="evidence" value="ECO:0007669"/>
    <property type="project" value="InterPro"/>
</dbReference>
<evidence type="ECO:0000256" key="1">
    <source>
        <dbReference type="ARBA" id="ARBA00000085"/>
    </source>
</evidence>
<protein>
    <recommendedName>
        <fullName evidence="2">histidine kinase</fullName>
        <ecNumber evidence="2">2.7.13.3</ecNumber>
    </recommendedName>
</protein>
<evidence type="ECO:0000313" key="14">
    <source>
        <dbReference type="EMBL" id="XCM35807.1"/>
    </source>
</evidence>
<dbReference type="Gene3D" id="2.30.30.40">
    <property type="entry name" value="SH3 Domains"/>
    <property type="match status" value="1"/>
</dbReference>
<dbReference type="InterPro" id="IPR005467">
    <property type="entry name" value="His_kinase_dom"/>
</dbReference>
<dbReference type="RefSeq" id="WP_354634989.1">
    <property type="nucleotide sequence ID" value="NZ_CP159837.1"/>
</dbReference>
<dbReference type="PANTHER" id="PTHR43395:SF1">
    <property type="entry name" value="CHEMOTAXIS PROTEIN CHEA"/>
    <property type="match status" value="1"/>
</dbReference>
<dbReference type="InterPro" id="IPR037006">
    <property type="entry name" value="CheA-like_homodim_sf"/>
</dbReference>
<dbReference type="PROSITE" id="PS50894">
    <property type="entry name" value="HPT"/>
    <property type="match status" value="1"/>
</dbReference>
<evidence type="ECO:0000259" key="11">
    <source>
        <dbReference type="PROSITE" id="PS50110"/>
    </source>
</evidence>
<dbReference type="Gene3D" id="3.30.565.10">
    <property type="entry name" value="Histidine kinase-like ATPase, C-terminal domain"/>
    <property type="match status" value="1"/>
</dbReference>
<dbReference type="InterPro" id="IPR008207">
    <property type="entry name" value="Sig_transdc_His_kin_Hpt_dom"/>
</dbReference>
<keyword evidence="4" id="KW-0808">Transferase</keyword>
<reference evidence="14" key="1">
    <citation type="submission" date="2024-07" db="EMBL/GenBank/DDBJ databases">
        <authorList>
            <person name="Kim Y.J."/>
            <person name="Jeong J.Y."/>
        </authorList>
    </citation>
    <scope>NUCLEOTIDE SEQUENCE</scope>
    <source>
        <strain evidence="14">GIHE-MW2</strain>
    </source>
</reference>
<dbReference type="CDD" id="cd16916">
    <property type="entry name" value="HATPase_CheA-like"/>
    <property type="match status" value="1"/>
</dbReference>
<dbReference type="InterPro" id="IPR003594">
    <property type="entry name" value="HATPase_dom"/>
</dbReference>
<dbReference type="SMART" id="SM01231">
    <property type="entry name" value="H-kinase_dim"/>
    <property type="match status" value="1"/>
</dbReference>
<evidence type="ECO:0000259" key="12">
    <source>
        <dbReference type="PROSITE" id="PS50851"/>
    </source>
</evidence>
<feature type="region of interest" description="Disordered" evidence="9">
    <location>
        <begin position="936"/>
        <end position="974"/>
    </location>
</feature>
<dbReference type="Pfam" id="PF02518">
    <property type="entry name" value="HATPase_c"/>
    <property type="match status" value="1"/>
</dbReference>
<feature type="domain" description="CheW-like" evidence="12">
    <location>
        <begin position="1320"/>
        <end position="1468"/>
    </location>
</feature>
<proteinExistence type="predicted"/>
<evidence type="ECO:0000259" key="13">
    <source>
        <dbReference type="PROSITE" id="PS50894"/>
    </source>
</evidence>
<feature type="compositionally biased region" description="Polar residues" evidence="9">
    <location>
        <begin position="350"/>
        <end position="362"/>
    </location>
</feature>
<comment type="catalytic activity">
    <reaction evidence="1">
        <text>ATP + protein L-histidine = ADP + protein N-phospho-L-histidine.</text>
        <dbReference type="EC" id="2.7.13.3"/>
    </reaction>
</comment>
<evidence type="ECO:0000256" key="4">
    <source>
        <dbReference type="ARBA" id="ARBA00022679"/>
    </source>
</evidence>
<dbReference type="Pfam" id="PF02895">
    <property type="entry name" value="H-kinase_dim"/>
    <property type="match status" value="1"/>
</dbReference>
<evidence type="ECO:0000256" key="6">
    <source>
        <dbReference type="ARBA" id="ARBA00023012"/>
    </source>
</evidence>
<dbReference type="Pfam" id="PF00072">
    <property type="entry name" value="Response_reg"/>
    <property type="match status" value="1"/>
</dbReference>
<feature type="region of interest" description="Disordered" evidence="9">
    <location>
        <begin position="334"/>
        <end position="373"/>
    </location>
</feature>
<feature type="domain" description="HPt" evidence="13">
    <location>
        <begin position="1"/>
        <end position="105"/>
    </location>
</feature>
<evidence type="ECO:0000256" key="5">
    <source>
        <dbReference type="ARBA" id="ARBA00022777"/>
    </source>
</evidence>
<evidence type="ECO:0000259" key="10">
    <source>
        <dbReference type="PROSITE" id="PS50109"/>
    </source>
</evidence>
<dbReference type="Gene3D" id="3.40.50.2300">
    <property type="match status" value="1"/>
</dbReference>
<dbReference type="CDD" id="cd00088">
    <property type="entry name" value="HPT"/>
    <property type="match status" value="1"/>
</dbReference>
<evidence type="ECO:0000256" key="9">
    <source>
        <dbReference type="SAM" id="MobiDB-lite"/>
    </source>
</evidence>
<dbReference type="PRINTS" id="PR00344">
    <property type="entry name" value="BCTRLSENSOR"/>
</dbReference>
<dbReference type="PANTHER" id="PTHR43395">
    <property type="entry name" value="SENSOR HISTIDINE KINASE CHEA"/>
    <property type="match status" value="1"/>
</dbReference>
<dbReference type="SMART" id="SM00260">
    <property type="entry name" value="CheW"/>
    <property type="match status" value="1"/>
</dbReference>
<dbReference type="Pfam" id="PF01627">
    <property type="entry name" value="Hpt"/>
    <property type="match status" value="1"/>
</dbReference>
<dbReference type="InterPro" id="IPR036641">
    <property type="entry name" value="HPT_dom_sf"/>
</dbReference>
<dbReference type="InterPro" id="IPR051315">
    <property type="entry name" value="Bact_Chemotaxis_CheA"/>
</dbReference>
<dbReference type="InterPro" id="IPR036097">
    <property type="entry name" value="HisK_dim/P_sf"/>
</dbReference>
<keyword evidence="5" id="KW-0418">Kinase</keyword>
<evidence type="ECO:0000256" key="7">
    <source>
        <dbReference type="PROSITE-ProRule" id="PRU00110"/>
    </source>
</evidence>
<accession>A0AAU8JAJ4</accession>
<dbReference type="InterPro" id="IPR036061">
    <property type="entry name" value="CheW-like_dom_sf"/>
</dbReference>